<name>A0ACB1ANS4_MELEN</name>
<comment type="caution">
    <text evidence="1">The sequence shown here is derived from an EMBL/GenBank/DDBJ whole genome shotgun (WGS) entry which is preliminary data.</text>
</comment>
<accession>A0ACB1ANS4</accession>
<protein>
    <submittedName>
        <fullName evidence="1">Uncharacterized protein</fullName>
    </submittedName>
</protein>
<keyword evidence="2" id="KW-1185">Reference proteome</keyword>
<evidence type="ECO:0000313" key="1">
    <source>
        <dbReference type="EMBL" id="CAK5091778.1"/>
    </source>
</evidence>
<evidence type="ECO:0000313" key="2">
    <source>
        <dbReference type="Proteomes" id="UP001497535"/>
    </source>
</evidence>
<reference evidence="1" key="1">
    <citation type="submission" date="2023-11" db="EMBL/GenBank/DDBJ databases">
        <authorList>
            <person name="Poullet M."/>
        </authorList>
    </citation>
    <scope>NUCLEOTIDE SEQUENCE</scope>
    <source>
        <strain evidence="1">E1834</strain>
    </source>
</reference>
<dbReference type="Proteomes" id="UP001497535">
    <property type="component" value="Unassembled WGS sequence"/>
</dbReference>
<sequence>MMENQTSSSALFSTSSTSNLENGNCAAESRVPASSVLSFSSTTSSADICVDDDNNADGTRDTSSSLKRPLDEQELCSVCNDTATGYHYGTPSCNGCKTFFRRTVMKKQVFQCQFDGNCPVDKNVRCACRHCRFKKCLEAGMSKESIQNNRDPIGYTKRTRRILNQFPPFSEEASSSTGITADTPTNSLVPSNAMPSFTSSSQTSFNPFLNPIPNVSSNNNTQVNRPQTSSSTISQQQTNDVEHVQEDLLNSKLNVQKSLNDLLLNSSIFEDQIAIKKLAAEVLQMPSALKRADQKDHLFWHERDWFIMIEWAKMLPIYQNLDLKDKLSLLRHSAITFPSLVQCFYTPDVGPDTIVFPDGTFFDRTMNSDKSLGFQRKNFKMLDNLLEPIRRIKIDQNEFAGARAVFFLNPDSDADDLSMSAKSQIAVARSAITNALYRYMVQKRGAAEAADKFGKLMVCCLLCLW</sequence>
<proteinExistence type="predicted"/>
<organism evidence="1 2">
    <name type="scientific">Meloidogyne enterolobii</name>
    <name type="common">Root-knot nematode worm</name>
    <name type="synonym">Meloidogyne mayaguensis</name>
    <dbReference type="NCBI Taxonomy" id="390850"/>
    <lineage>
        <taxon>Eukaryota</taxon>
        <taxon>Metazoa</taxon>
        <taxon>Ecdysozoa</taxon>
        <taxon>Nematoda</taxon>
        <taxon>Chromadorea</taxon>
        <taxon>Rhabditida</taxon>
        <taxon>Tylenchina</taxon>
        <taxon>Tylenchomorpha</taxon>
        <taxon>Tylenchoidea</taxon>
        <taxon>Meloidogynidae</taxon>
        <taxon>Meloidogyninae</taxon>
        <taxon>Meloidogyne</taxon>
    </lineage>
</organism>
<dbReference type="EMBL" id="CAVMJV010000090">
    <property type="protein sequence ID" value="CAK5091778.1"/>
    <property type="molecule type" value="Genomic_DNA"/>
</dbReference>
<gene>
    <name evidence="1" type="ORF">MENTE1834_LOCUS39641</name>
</gene>